<dbReference type="GO" id="GO:0016627">
    <property type="term" value="F:oxidoreductase activity, acting on the CH-CH group of donors"/>
    <property type="evidence" value="ECO:0007669"/>
    <property type="project" value="InterPro"/>
</dbReference>
<evidence type="ECO:0000256" key="3">
    <source>
        <dbReference type="ARBA" id="ARBA00022692"/>
    </source>
</evidence>
<evidence type="ECO:0000256" key="2">
    <source>
        <dbReference type="ARBA" id="ARBA00007742"/>
    </source>
</evidence>
<dbReference type="GO" id="GO:0006629">
    <property type="term" value="P:lipid metabolic process"/>
    <property type="evidence" value="ECO:0007669"/>
    <property type="project" value="InterPro"/>
</dbReference>
<keyword evidence="5 6" id="KW-0472">Membrane</keyword>
<feature type="transmembrane region" description="Helical" evidence="6">
    <location>
        <begin position="198"/>
        <end position="222"/>
    </location>
</feature>
<comment type="subcellular location">
    <subcellularLocation>
        <location evidence="1">Membrane</location>
        <topology evidence="1">Multi-pass membrane protein</topology>
    </subcellularLocation>
</comment>
<evidence type="ECO:0000256" key="6">
    <source>
        <dbReference type="SAM" id="Phobius"/>
    </source>
</evidence>
<dbReference type="InterPro" id="IPR039357">
    <property type="entry name" value="SRD5A/TECR"/>
</dbReference>
<accession>A0A9W6ZNI9</accession>
<feature type="transmembrane region" description="Helical" evidence="6">
    <location>
        <begin position="110"/>
        <end position="129"/>
    </location>
</feature>
<dbReference type="AlphaFoldDB" id="A0A9W6ZNI9"/>
<evidence type="ECO:0000256" key="1">
    <source>
        <dbReference type="ARBA" id="ARBA00004141"/>
    </source>
</evidence>
<comment type="similarity">
    <text evidence="2">Belongs to the steroid 5-alpha reductase family.</text>
</comment>
<protein>
    <recommendedName>
        <fullName evidence="7">3-oxo-5-alpha-steroid 4-dehydrogenase C-terminal domain-containing protein</fullName>
    </recommendedName>
</protein>
<dbReference type="PROSITE" id="PS50244">
    <property type="entry name" value="S5A_REDUCTASE"/>
    <property type="match status" value="1"/>
</dbReference>
<keyword evidence="3 6" id="KW-0812">Transmembrane</keyword>
<evidence type="ECO:0000313" key="9">
    <source>
        <dbReference type="Proteomes" id="UP001165082"/>
    </source>
</evidence>
<keyword evidence="4 6" id="KW-1133">Transmembrane helix</keyword>
<dbReference type="InterPro" id="IPR001104">
    <property type="entry name" value="3-oxo-5_a-steroid_4-DH_C"/>
</dbReference>
<gene>
    <name evidence="8" type="ORF">TrRE_jg2837</name>
</gene>
<dbReference type="EMBL" id="BRXZ01002246">
    <property type="protein sequence ID" value="GMH57944.1"/>
    <property type="molecule type" value="Genomic_DNA"/>
</dbReference>
<dbReference type="OrthoDB" id="540503at2759"/>
<sequence length="251" mass="27523">MTTFSTDIPSLALTTFQVLNLASYASQVSSPTPYSRFALPPSDSSPSTISGRKGMLCIYTPALLVSSFFLMTSPAANGREHLASCLLLAHFGKRVLETLFLHKYSGTMELQTASFIGGFYAFISAACLFQQRSVLSYGGDFPVGSLLAVFAVGQLGNLYHHYLLSRLRTGPGTGYVVPTGGLFSLCTSPHYFFELLSWFSFALVCNHLNVFLTAMGMTSYLAGRSVSNQRWSAEKFGEKWKAKKNMIPFIF</sequence>
<proteinExistence type="inferred from homology"/>
<dbReference type="Pfam" id="PF02544">
    <property type="entry name" value="Steroid_dh"/>
    <property type="match status" value="1"/>
</dbReference>
<dbReference type="PANTHER" id="PTHR10556:SF35">
    <property type="entry name" value="3-OXO-5-ALPHA-STEROID 4-DEHYDROGENASE FAMILY PROTEIN"/>
    <property type="match status" value="1"/>
</dbReference>
<feature type="domain" description="3-oxo-5-alpha-steroid 4-dehydrogenase C-terminal" evidence="7">
    <location>
        <begin position="145"/>
        <end position="251"/>
    </location>
</feature>
<dbReference type="Gene3D" id="1.20.120.1630">
    <property type="match status" value="1"/>
</dbReference>
<organism evidence="8 9">
    <name type="scientific">Triparma retinervis</name>
    <dbReference type="NCBI Taxonomy" id="2557542"/>
    <lineage>
        <taxon>Eukaryota</taxon>
        <taxon>Sar</taxon>
        <taxon>Stramenopiles</taxon>
        <taxon>Ochrophyta</taxon>
        <taxon>Bolidophyceae</taxon>
        <taxon>Parmales</taxon>
        <taxon>Triparmaceae</taxon>
        <taxon>Triparma</taxon>
    </lineage>
</organism>
<comment type="caution">
    <text evidence="8">The sequence shown here is derived from an EMBL/GenBank/DDBJ whole genome shotgun (WGS) entry which is preliminary data.</text>
</comment>
<reference evidence="8" key="1">
    <citation type="submission" date="2022-07" db="EMBL/GenBank/DDBJ databases">
        <title>Genome analysis of Parmales, a sister group of diatoms, reveals the evolutionary specialization of diatoms from phago-mixotrophs to photoautotrophs.</title>
        <authorList>
            <person name="Ban H."/>
            <person name="Sato S."/>
            <person name="Yoshikawa S."/>
            <person name="Kazumasa Y."/>
            <person name="Nakamura Y."/>
            <person name="Ichinomiya M."/>
            <person name="Saitoh K."/>
            <person name="Sato N."/>
            <person name="Blanc-Mathieu R."/>
            <person name="Endo H."/>
            <person name="Kuwata A."/>
            <person name="Ogata H."/>
        </authorList>
    </citation>
    <scope>NUCLEOTIDE SEQUENCE</scope>
</reference>
<evidence type="ECO:0000259" key="7">
    <source>
        <dbReference type="Pfam" id="PF02544"/>
    </source>
</evidence>
<evidence type="ECO:0000313" key="8">
    <source>
        <dbReference type="EMBL" id="GMH57944.1"/>
    </source>
</evidence>
<evidence type="ECO:0000256" key="4">
    <source>
        <dbReference type="ARBA" id="ARBA00022989"/>
    </source>
</evidence>
<evidence type="ECO:0000256" key="5">
    <source>
        <dbReference type="ARBA" id="ARBA00023136"/>
    </source>
</evidence>
<dbReference type="PANTHER" id="PTHR10556">
    <property type="entry name" value="3-OXO-5-ALPHA-STEROID 4-DEHYDROGENASE"/>
    <property type="match status" value="1"/>
</dbReference>
<feature type="transmembrane region" description="Helical" evidence="6">
    <location>
        <begin position="56"/>
        <end position="76"/>
    </location>
</feature>
<keyword evidence="9" id="KW-1185">Reference proteome</keyword>
<dbReference type="GO" id="GO:0016020">
    <property type="term" value="C:membrane"/>
    <property type="evidence" value="ECO:0007669"/>
    <property type="project" value="UniProtKB-SubCell"/>
</dbReference>
<feature type="transmembrane region" description="Helical" evidence="6">
    <location>
        <begin position="141"/>
        <end position="159"/>
    </location>
</feature>
<name>A0A9W6ZNI9_9STRA</name>
<dbReference type="Proteomes" id="UP001165082">
    <property type="component" value="Unassembled WGS sequence"/>
</dbReference>